<feature type="binding site" evidence="10">
    <location>
        <position position="431"/>
    </location>
    <ligand>
        <name>ATP</name>
        <dbReference type="ChEBI" id="CHEBI:30616"/>
    </ligand>
</feature>
<evidence type="ECO:0000256" key="2">
    <source>
        <dbReference type="ARBA" id="ARBA00012513"/>
    </source>
</evidence>
<evidence type="ECO:0000313" key="13">
    <source>
        <dbReference type="EMBL" id="VVB03142.1"/>
    </source>
</evidence>
<dbReference type="PROSITE" id="PS50011">
    <property type="entry name" value="PROTEIN_KINASE_DOM"/>
    <property type="match status" value="1"/>
</dbReference>
<dbReference type="Proteomes" id="UP000489600">
    <property type="component" value="Unassembled WGS sequence"/>
</dbReference>
<keyword evidence="6" id="KW-0418">Kinase</keyword>
<dbReference type="InterPro" id="IPR011009">
    <property type="entry name" value="Kinase-like_dom_sf"/>
</dbReference>
<dbReference type="Gene3D" id="3.30.200.20">
    <property type="entry name" value="Phosphorylase Kinase, domain 1"/>
    <property type="match status" value="1"/>
</dbReference>
<evidence type="ECO:0000256" key="3">
    <source>
        <dbReference type="ARBA" id="ARBA00022527"/>
    </source>
</evidence>
<evidence type="ECO:0000256" key="1">
    <source>
        <dbReference type="ARBA" id="ARBA00010507"/>
    </source>
</evidence>
<accession>A0A565BNI8</accession>
<evidence type="ECO:0000256" key="5">
    <source>
        <dbReference type="ARBA" id="ARBA00022741"/>
    </source>
</evidence>
<dbReference type="PROSITE" id="PS00107">
    <property type="entry name" value="PROTEIN_KINASE_ATP"/>
    <property type="match status" value="1"/>
</dbReference>
<sequence length="655" mass="72795">MGAKCCSCSKGSVKEDSVISVAEHQEQGRDLREMETEETRNDTGSSEHESPTSDLRTLEVLEKFSSVSVGLQEGTSRIRESPRSLGEDWMSSSNILWSTDSFSGPIPSGYYSVIPDKRLTHFKSFPTSSELRALGDVGLESDVIYIDLEADKKLLRLKKWALVESKEGNLRMFIKKIARLVADVHPRKTPHSPANTSQSSSSHGYRLLADIKHGTCRSRAILFKVLTDSVGLKSKLVVGFPSDLTEGIDSHNHISVVVVLNNEEMLVDLMRTPGELVPMSTEAIYMAHTSTPWNSACHSPLEPNSPLGGTGQLETKRMRRSPSATPENSDAIARQVAMRVSNSSNQSRFSKEGDSSPHSSDDITRGESSNQNINDILNEVLGSPTFQNKPLLPYDEWNIDISEVKVGALIGRGCFGKVYRGSWSGTDVAIKVFLEQDLIVENIKDFCNEISILSRLRHPDVILFLGACTKPPQLSLVTELMENGSLYNKLYSPGEKKEFSWKRKLDMLRDICKGLMCIHRMGIVHRDLKSANCLLSDQGKVKICDFGLSRIMKDMTMKNTEPAGTPEWMAPELIRNRVRPLNQEQHLVTKQNIESKPGSTISCFQVIHTVANEGARLEIPDGPLCKLIAACWSEPEQRPSCKEILAELTICEYSL</sequence>
<dbReference type="CDD" id="cd13999">
    <property type="entry name" value="STKc_MAP3K-like"/>
    <property type="match status" value="1"/>
</dbReference>
<feature type="region of interest" description="Disordered" evidence="11">
    <location>
        <begin position="296"/>
        <end position="369"/>
    </location>
</feature>
<dbReference type="InterPro" id="IPR001245">
    <property type="entry name" value="Ser-Thr/Tyr_kinase_cat_dom"/>
</dbReference>
<dbReference type="EC" id="2.7.11.1" evidence="2"/>
<feature type="domain" description="Protein kinase" evidence="12">
    <location>
        <begin position="404"/>
        <end position="650"/>
    </location>
</feature>
<dbReference type="Pfam" id="PF07714">
    <property type="entry name" value="PK_Tyr_Ser-Thr"/>
    <property type="match status" value="1"/>
</dbReference>
<evidence type="ECO:0000256" key="4">
    <source>
        <dbReference type="ARBA" id="ARBA00022679"/>
    </source>
</evidence>
<evidence type="ECO:0000256" key="8">
    <source>
        <dbReference type="ARBA" id="ARBA00047899"/>
    </source>
</evidence>
<comment type="caution">
    <text evidence="13">The sequence shown here is derived from an EMBL/GenBank/DDBJ whole genome shotgun (WGS) entry which is preliminary data.</text>
</comment>
<organism evidence="13 14">
    <name type="scientific">Arabis nemorensis</name>
    <dbReference type="NCBI Taxonomy" id="586526"/>
    <lineage>
        <taxon>Eukaryota</taxon>
        <taxon>Viridiplantae</taxon>
        <taxon>Streptophyta</taxon>
        <taxon>Embryophyta</taxon>
        <taxon>Tracheophyta</taxon>
        <taxon>Spermatophyta</taxon>
        <taxon>Magnoliopsida</taxon>
        <taxon>eudicotyledons</taxon>
        <taxon>Gunneridae</taxon>
        <taxon>Pentapetalae</taxon>
        <taxon>rosids</taxon>
        <taxon>malvids</taxon>
        <taxon>Brassicales</taxon>
        <taxon>Brassicaceae</taxon>
        <taxon>Arabideae</taxon>
        <taxon>Arabis</taxon>
    </lineage>
</organism>
<evidence type="ECO:0000256" key="9">
    <source>
        <dbReference type="ARBA" id="ARBA00048679"/>
    </source>
</evidence>
<dbReference type="GO" id="GO:0007165">
    <property type="term" value="P:signal transduction"/>
    <property type="evidence" value="ECO:0007669"/>
    <property type="project" value="TreeGrafter"/>
</dbReference>
<dbReference type="InterPro" id="IPR008271">
    <property type="entry name" value="Ser/Thr_kinase_AS"/>
</dbReference>
<dbReference type="SMART" id="SM00220">
    <property type="entry name" value="S_TKc"/>
    <property type="match status" value="1"/>
</dbReference>
<keyword evidence="5 10" id="KW-0547">Nucleotide-binding</keyword>
<gene>
    <name evidence="13" type="ORF">ANE_LOCUS13586</name>
</gene>
<feature type="region of interest" description="Disordered" evidence="11">
    <location>
        <begin position="1"/>
        <end position="54"/>
    </location>
</feature>
<dbReference type="PROSITE" id="PS00108">
    <property type="entry name" value="PROTEIN_KINASE_ST"/>
    <property type="match status" value="1"/>
</dbReference>
<dbReference type="Gene3D" id="1.10.510.10">
    <property type="entry name" value="Transferase(Phosphotransferase) domain 1"/>
    <property type="match status" value="1"/>
</dbReference>
<dbReference type="GO" id="GO:0004674">
    <property type="term" value="F:protein serine/threonine kinase activity"/>
    <property type="evidence" value="ECO:0007669"/>
    <property type="project" value="UniProtKB-KW"/>
</dbReference>
<keyword evidence="7 10" id="KW-0067">ATP-binding</keyword>
<evidence type="ECO:0000256" key="10">
    <source>
        <dbReference type="PROSITE-ProRule" id="PRU10141"/>
    </source>
</evidence>
<dbReference type="OrthoDB" id="774951at2759"/>
<dbReference type="SUPFAM" id="SSF56112">
    <property type="entry name" value="Protein kinase-like (PK-like)"/>
    <property type="match status" value="1"/>
</dbReference>
<evidence type="ECO:0000256" key="6">
    <source>
        <dbReference type="ARBA" id="ARBA00022777"/>
    </source>
</evidence>
<dbReference type="InterPro" id="IPR017441">
    <property type="entry name" value="Protein_kinase_ATP_BS"/>
</dbReference>
<evidence type="ECO:0000256" key="11">
    <source>
        <dbReference type="SAM" id="MobiDB-lite"/>
    </source>
</evidence>
<feature type="compositionally biased region" description="Basic and acidic residues" evidence="11">
    <location>
        <begin position="349"/>
        <end position="365"/>
    </location>
</feature>
<comment type="catalytic activity">
    <reaction evidence="8">
        <text>L-threonyl-[protein] + ATP = O-phospho-L-threonyl-[protein] + ADP + H(+)</text>
        <dbReference type="Rhea" id="RHEA:46608"/>
        <dbReference type="Rhea" id="RHEA-COMP:11060"/>
        <dbReference type="Rhea" id="RHEA-COMP:11605"/>
        <dbReference type="ChEBI" id="CHEBI:15378"/>
        <dbReference type="ChEBI" id="CHEBI:30013"/>
        <dbReference type="ChEBI" id="CHEBI:30616"/>
        <dbReference type="ChEBI" id="CHEBI:61977"/>
        <dbReference type="ChEBI" id="CHEBI:456216"/>
        <dbReference type="EC" id="2.7.11.1"/>
    </reaction>
</comment>
<dbReference type="PANTHER" id="PTHR23257:SF821">
    <property type="entry name" value="ATP BINDING PROTEIN"/>
    <property type="match status" value="1"/>
</dbReference>
<dbReference type="InterPro" id="IPR000719">
    <property type="entry name" value="Prot_kinase_dom"/>
</dbReference>
<comment type="similarity">
    <text evidence="1">Belongs to the protein kinase superfamily. TKL Ser/Thr protein kinase family. RAF subfamily.</text>
</comment>
<proteinExistence type="inferred from homology"/>
<keyword evidence="3" id="KW-0723">Serine/threonine-protein kinase</keyword>
<dbReference type="InterPro" id="IPR055164">
    <property type="entry name" value="EDR1/CTR1/ARMC3-like_pept-like"/>
</dbReference>
<dbReference type="PANTHER" id="PTHR23257">
    <property type="entry name" value="SERINE-THREONINE PROTEIN KINASE"/>
    <property type="match status" value="1"/>
</dbReference>
<feature type="compositionally biased region" description="Basic and acidic residues" evidence="11">
    <location>
        <begin position="12"/>
        <end position="54"/>
    </location>
</feature>
<comment type="catalytic activity">
    <reaction evidence="9">
        <text>L-seryl-[protein] + ATP = O-phospho-L-seryl-[protein] + ADP + H(+)</text>
        <dbReference type="Rhea" id="RHEA:17989"/>
        <dbReference type="Rhea" id="RHEA-COMP:9863"/>
        <dbReference type="Rhea" id="RHEA-COMP:11604"/>
        <dbReference type="ChEBI" id="CHEBI:15378"/>
        <dbReference type="ChEBI" id="CHEBI:29999"/>
        <dbReference type="ChEBI" id="CHEBI:30616"/>
        <dbReference type="ChEBI" id="CHEBI:83421"/>
        <dbReference type="ChEBI" id="CHEBI:456216"/>
        <dbReference type="EC" id="2.7.11.1"/>
    </reaction>
</comment>
<keyword evidence="14" id="KW-1185">Reference proteome</keyword>
<name>A0A565BNI8_9BRAS</name>
<dbReference type="Pfam" id="PF14381">
    <property type="entry name" value="EDR1_CTR1_ARMC3_pept"/>
    <property type="match status" value="1"/>
</dbReference>
<dbReference type="FunFam" id="3.30.200.20:FF:000060">
    <property type="entry name" value="Serine/threonine-protein kinase isoform 1"/>
    <property type="match status" value="1"/>
</dbReference>
<keyword evidence="4" id="KW-0808">Transferase</keyword>
<reference evidence="13" key="1">
    <citation type="submission" date="2019-07" db="EMBL/GenBank/DDBJ databases">
        <authorList>
            <person name="Dittberner H."/>
        </authorList>
    </citation>
    <scope>NUCLEOTIDE SEQUENCE [LARGE SCALE GENOMIC DNA]</scope>
</reference>
<dbReference type="InterPro" id="IPR050167">
    <property type="entry name" value="Ser_Thr_protein_kinase"/>
</dbReference>
<protein>
    <recommendedName>
        <fullName evidence="2">non-specific serine/threonine protein kinase</fullName>
        <ecNumber evidence="2">2.7.11.1</ecNumber>
    </recommendedName>
</protein>
<evidence type="ECO:0000259" key="12">
    <source>
        <dbReference type="PROSITE" id="PS50011"/>
    </source>
</evidence>
<evidence type="ECO:0000256" key="7">
    <source>
        <dbReference type="ARBA" id="ARBA00022840"/>
    </source>
</evidence>
<evidence type="ECO:0000313" key="14">
    <source>
        <dbReference type="Proteomes" id="UP000489600"/>
    </source>
</evidence>
<dbReference type="EMBL" id="CABITT030000004">
    <property type="protein sequence ID" value="VVB03142.1"/>
    <property type="molecule type" value="Genomic_DNA"/>
</dbReference>
<dbReference type="GO" id="GO:0005524">
    <property type="term" value="F:ATP binding"/>
    <property type="evidence" value="ECO:0007669"/>
    <property type="project" value="UniProtKB-UniRule"/>
</dbReference>
<dbReference type="AlphaFoldDB" id="A0A565BNI8"/>
<dbReference type="GO" id="GO:0005737">
    <property type="term" value="C:cytoplasm"/>
    <property type="evidence" value="ECO:0007669"/>
    <property type="project" value="TreeGrafter"/>
</dbReference>